<gene>
    <name evidence="4" type="ORF">KIH39_01240</name>
</gene>
<dbReference type="Proteomes" id="UP000676194">
    <property type="component" value="Chromosome"/>
</dbReference>
<dbReference type="GO" id="GO:0005737">
    <property type="term" value="C:cytoplasm"/>
    <property type="evidence" value="ECO:0007669"/>
    <property type="project" value="TreeGrafter"/>
</dbReference>
<name>A0A8E6B7H8_9BACT</name>
<protein>
    <submittedName>
        <fullName evidence="4">DnaJ domain-containing protein</fullName>
    </submittedName>
</protein>
<dbReference type="PANTHER" id="PTHR43096">
    <property type="entry name" value="DNAJ HOMOLOG 1, MITOCHONDRIAL-RELATED"/>
    <property type="match status" value="1"/>
</dbReference>
<organism evidence="4 5">
    <name type="scientific">Telmatocola sphagniphila</name>
    <dbReference type="NCBI Taxonomy" id="1123043"/>
    <lineage>
        <taxon>Bacteria</taxon>
        <taxon>Pseudomonadati</taxon>
        <taxon>Planctomycetota</taxon>
        <taxon>Planctomycetia</taxon>
        <taxon>Gemmatales</taxon>
        <taxon>Gemmataceae</taxon>
    </lineage>
</organism>
<dbReference type="Pfam" id="PF00226">
    <property type="entry name" value="DnaJ"/>
    <property type="match status" value="1"/>
</dbReference>
<dbReference type="SUPFAM" id="SSF49493">
    <property type="entry name" value="HSP40/DnaJ peptide-binding domain"/>
    <property type="match status" value="2"/>
</dbReference>
<evidence type="ECO:0000313" key="5">
    <source>
        <dbReference type="Proteomes" id="UP000676194"/>
    </source>
</evidence>
<dbReference type="GO" id="GO:0042026">
    <property type="term" value="P:protein refolding"/>
    <property type="evidence" value="ECO:0007669"/>
    <property type="project" value="TreeGrafter"/>
</dbReference>
<evidence type="ECO:0000256" key="2">
    <source>
        <dbReference type="SAM" id="MobiDB-lite"/>
    </source>
</evidence>
<dbReference type="PRINTS" id="PR00625">
    <property type="entry name" value="JDOMAIN"/>
</dbReference>
<feature type="domain" description="J" evidence="3">
    <location>
        <begin position="4"/>
        <end position="69"/>
    </location>
</feature>
<dbReference type="FunFam" id="2.60.260.20:FF:000013">
    <property type="entry name" value="DnaJ subfamily B member 11"/>
    <property type="match status" value="1"/>
</dbReference>
<dbReference type="Gene3D" id="2.60.260.20">
    <property type="entry name" value="Urease metallochaperone UreE, N-terminal domain"/>
    <property type="match status" value="2"/>
</dbReference>
<dbReference type="InterPro" id="IPR018253">
    <property type="entry name" value="DnaJ_domain_CS"/>
</dbReference>
<dbReference type="RefSeq" id="WP_213497463.1">
    <property type="nucleotide sequence ID" value="NZ_CP074694.1"/>
</dbReference>
<dbReference type="GO" id="GO:0051082">
    <property type="term" value="F:unfolded protein binding"/>
    <property type="evidence" value="ECO:0007669"/>
    <property type="project" value="InterPro"/>
</dbReference>
<dbReference type="EMBL" id="CP074694">
    <property type="protein sequence ID" value="QVL32571.1"/>
    <property type="molecule type" value="Genomic_DNA"/>
</dbReference>
<dbReference type="InterPro" id="IPR002939">
    <property type="entry name" value="DnaJ_C"/>
</dbReference>
<dbReference type="InterPro" id="IPR008971">
    <property type="entry name" value="HSP40/DnaJ_pept-bd"/>
</dbReference>
<proteinExistence type="predicted"/>
<dbReference type="AlphaFoldDB" id="A0A8E6B7H8"/>
<dbReference type="PANTHER" id="PTHR43096:SF48">
    <property type="entry name" value="CHAPERONE PROTEIN DNAJ"/>
    <property type="match status" value="1"/>
</dbReference>
<evidence type="ECO:0000313" key="4">
    <source>
        <dbReference type="EMBL" id="QVL32571.1"/>
    </source>
</evidence>
<dbReference type="SMART" id="SM00271">
    <property type="entry name" value="DnaJ"/>
    <property type="match status" value="1"/>
</dbReference>
<dbReference type="PROSITE" id="PS00636">
    <property type="entry name" value="DNAJ_1"/>
    <property type="match status" value="1"/>
</dbReference>
<dbReference type="InterPro" id="IPR036869">
    <property type="entry name" value="J_dom_sf"/>
</dbReference>
<sequence length="302" mass="32275">MPRDHYEVLGVSRSASSEEITKAYKKLARQYHPDRNLGDKTAESKFKEIQSAYDTLNDPKKRQNYDQFGTDTPMGGAGGPGGFNFAGGPGGGGANVDPAMFEEVFSRMHGGGMPDLSSFFGGGGGGGKKRGRRSAPPQPIEVEARIPLSTAASGGSVTLQIGPKRLDIKVPAGIEEGKKLRVPGQGPSGEDITVKILIDPHPFFRREGKDIYLDVPISIPEAILGGKIEAPTVGGKRVEVKIKPGTSGGSKLRLRGLGLGDGDQYLVFKIIVPKNIQEKSMKLIEEFGKLQPENPRADVPWA</sequence>
<dbReference type="Pfam" id="PF01556">
    <property type="entry name" value="DnaJ_C"/>
    <property type="match status" value="1"/>
</dbReference>
<dbReference type="InterPro" id="IPR001623">
    <property type="entry name" value="DnaJ_domain"/>
</dbReference>
<evidence type="ECO:0000259" key="3">
    <source>
        <dbReference type="PROSITE" id="PS50076"/>
    </source>
</evidence>
<dbReference type="KEGG" id="tsph:KIH39_01240"/>
<dbReference type="SUPFAM" id="SSF46565">
    <property type="entry name" value="Chaperone J-domain"/>
    <property type="match status" value="1"/>
</dbReference>
<reference evidence="4" key="1">
    <citation type="submission" date="2021-05" db="EMBL/GenBank/DDBJ databases">
        <title>Complete genome sequence of the cellulolytic planctomycete Telmatocola sphagniphila SP2T and characterization of the first cellulase from planctomycetes.</title>
        <authorList>
            <person name="Rakitin A.L."/>
            <person name="Beletsky A.V."/>
            <person name="Naumoff D.G."/>
            <person name="Kulichevskaya I.S."/>
            <person name="Mardanov A.V."/>
            <person name="Ravin N.V."/>
            <person name="Dedysh S.N."/>
        </authorList>
    </citation>
    <scope>NUCLEOTIDE SEQUENCE</scope>
    <source>
        <strain evidence="4">SP2T</strain>
    </source>
</reference>
<accession>A0A8E6B7H8</accession>
<dbReference type="CDD" id="cd10747">
    <property type="entry name" value="DnaJ_C"/>
    <property type="match status" value="1"/>
</dbReference>
<dbReference type="PROSITE" id="PS50076">
    <property type="entry name" value="DNAJ_2"/>
    <property type="match status" value="1"/>
</dbReference>
<evidence type="ECO:0000256" key="1">
    <source>
        <dbReference type="ARBA" id="ARBA00023186"/>
    </source>
</evidence>
<keyword evidence="5" id="KW-1185">Reference proteome</keyword>
<feature type="region of interest" description="Disordered" evidence="2">
    <location>
        <begin position="120"/>
        <end position="139"/>
    </location>
</feature>
<dbReference type="CDD" id="cd06257">
    <property type="entry name" value="DnaJ"/>
    <property type="match status" value="1"/>
</dbReference>
<keyword evidence="1" id="KW-0143">Chaperone</keyword>
<dbReference type="Gene3D" id="1.10.287.110">
    <property type="entry name" value="DnaJ domain"/>
    <property type="match status" value="1"/>
</dbReference>